<dbReference type="InterPro" id="IPR002938">
    <property type="entry name" value="FAD-bd"/>
</dbReference>
<evidence type="ECO:0000313" key="6">
    <source>
        <dbReference type="Proteomes" id="UP001165135"/>
    </source>
</evidence>
<feature type="domain" description="FAD-binding" evidence="4">
    <location>
        <begin position="2"/>
        <end position="320"/>
    </location>
</feature>
<dbReference type="InterPro" id="IPR050641">
    <property type="entry name" value="RIFMO-like"/>
</dbReference>
<comment type="caution">
    <text evidence="5">The sequence shown here is derived from an EMBL/GenBank/DDBJ whole genome shotgun (WGS) entry which is preliminary data.</text>
</comment>
<gene>
    <name evidence="5" type="ORF">Airi01_001290</name>
</gene>
<dbReference type="PANTHER" id="PTHR43004:SF19">
    <property type="entry name" value="BINDING MONOOXYGENASE, PUTATIVE (JCVI)-RELATED"/>
    <property type="match status" value="1"/>
</dbReference>
<dbReference type="SUPFAM" id="SSF51905">
    <property type="entry name" value="FAD/NAD(P)-binding domain"/>
    <property type="match status" value="1"/>
</dbReference>
<dbReference type="PANTHER" id="PTHR43004">
    <property type="entry name" value="TRK SYSTEM POTASSIUM UPTAKE PROTEIN"/>
    <property type="match status" value="1"/>
</dbReference>
<comment type="cofactor">
    <cofactor evidence="1">
        <name>FAD</name>
        <dbReference type="ChEBI" id="CHEBI:57692"/>
    </cofactor>
</comment>
<proteinExistence type="predicted"/>
<evidence type="ECO:0000256" key="3">
    <source>
        <dbReference type="ARBA" id="ARBA00022827"/>
    </source>
</evidence>
<keyword evidence="5" id="KW-0503">Monooxygenase</keyword>
<dbReference type="PRINTS" id="PR00420">
    <property type="entry name" value="RNGMNOXGNASE"/>
</dbReference>
<dbReference type="AlphaFoldDB" id="A0A9W6RD43"/>
<keyword evidence="5" id="KW-0560">Oxidoreductase</keyword>
<accession>A0A9W6RD43</accession>
<name>A0A9W6RD43_9ACTN</name>
<dbReference type="Pfam" id="PF01494">
    <property type="entry name" value="FAD_binding_3"/>
    <property type="match status" value="1"/>
</dbReference>
<keyword evidence="3" id="KW-0274">FAD</keyword>
<evidence type="ECO:0000256" key="2">
    <source>
        <dbReference type="ARBA" id="ARBA00022630"/>
    </source>
</evidence>
<protein>
    <submittedName>
        <fullName evidence="5">Pentachlorophenol monooxygenase</fullName>
    </submittedName>
</protein>
<dbReference type="InterPro" id="IPR036188">
    <property type="entry name" value="FAD/NAD-bd_sf"/>
</dbReference>
<evidence type="ECO:0000259" key="4">
    <source>
        <dbReference type="Pfam" id="PF01494"/>
    </source>
</evidence>
<dbReference type="Gene3D" id="3.50.50.60">
    <property type="entry name" value="FAD/NAD(P)-binding domain"/>
    <property type="match status" value="1"/>
</dbReference>
<sequence length="368" mass="38959">MVVGAGPTGLTLAAFLAQEGGDVVLLDRAAEGANTSRAAVVHARTLEVLEGLDVTGELVARGLITPVFTVRDRDRVLLTVPFEGLPTAHPYTLMVPQDVTEQVLLARLCALGGRVHRPHEVVAVAQDDTGATVTTATGERIRARHVVGADGMHSVVREQAGIGFPGGGYEQTFVLADTRLDWALPGDEVQLFFGAEGLVVVAPLPGGRHRIVATADDAPERPGPADVQALLDARGPRTDPARVREVLWSSRFHVHHRIADRYRAGRILLAGDAAHVHSPAGGQGMNTGIQDAAELARRLLEGAEDGYEAARRPVAEGVVAMTDRMTRAATVNNAAARAIRNTVLTVAGHNAAVRRTLAMRLSELSVGR</sequence>
<reference evidence="5" key="1">
    <citation type="submission" date="2023-03" db="EMBL/GenBank/DDBJ databases">
        <title>Actinoallomurus iriomotensis NBRC 103681.</title>
        <authorList>
            <person name="Ichikawa N."/>
            <person name="Sato H."/>
            <person name="Tonouchi N."/>
        </authorList>
    </citation>
    <scope>NUCLEOTIDE SEQUENCE</scope>
    <source>
        <strain evidence="5">NBRC 103681</strain>
    </source>
</reference>
<evidence type="ECO:0000256" key="1">
    <source>
        <dbReference type="ARBA" id="ARBA00001974"/>
    </source>
</evidence>
<dbReference type="Gene3D" id="3.30.70.2450">
    <property type="match status" value="1"/>
</dbReference>
<organism evidence="5 6">
    <name type="scientific">Actinoallomurus iriomotensis</name>
    <dbReference type="NCBI Taxonomy" id="478107"/>
    <lineage>
        <taxon>Bacteria</taxon>
        <taxon>Bacillati</taxon>
        <taxon>Actinomycetota</taxon>
        <taxon>Actinomycetes</taxon>
        <taxon>Streptosporangiales</taxon>
        <taxon>Thermomonosporaceae</taxon>
        <taxon>Actinoallomurus</taxon>
    </lineage>
</organism>
<keyword evidence="2" id="KW-0285">Flavoprotein</keyword>
<dbReference type="EMBL" id="BSTJ01000001">
    <property type="protein sequence ID" value="GLY71862.1"/>
    <property type="molecule type" value="Genomic_DNA"/>
</dbReference>
<evidence type="ECO:0000313" key="5">
    <source>
        <dbReference type="EMBL" id="GLY71862.1"/>
    </source>
</evidence>
<dbReference type="GO" id="GO:0071949">
    <property type="term" value="F:FAD binding"/>
    <property type="evidence" value="ECO:0007669"/>
    <property type="project" value="InterPro"/>
</dbReference>
<dbReference type="GO" id="GO:0016709">
    <property type="term" value="F:oxidoreductase activity, acting on paired donors, with incorporation or reduction of molecular oxygen, NAD(P)H as one donor, and incorporation of one atom of oxygen"/>
    <property type="evidence" value="ECO:0007669"/>
    <property type="project" value="UniProtKB-ARBA"/>
</dbReference>
<dbReference type="Proteomes" id="UP001165135">
    <property type="component" value="Unassembled WGS sequence"/>
</dbReference>